<dbReference type="Gene3D" id="3.40.30.10">
    <property type="entry name" value="Glutaredoxin"/>
    <property type="match status" value="1"/>
</dbReference>
<dbReference type="InterPro" id="IPR000866">
    <property type="entry name" value="AhpC/TSA"/>
</dbReference>
<dbReference type="EMBL" id="FZPH01000023">
    <property type="protein sequence ID" value="SNT65477.1"/>
    <property type="molecule type" value="Genomic_DNA"/>
</dbReference>
<reference evidence="3 4" key="1">
    <citation type="submission" date="2017-06" db="EMBL/GenBank/DDBJ databases">
        <authorList>
            <person name="Kim H.J."/>
            <person name="Triplett B.A."/>
        </authorList>
    </citation>
    <scope>NUCLEOTIDE SEQUENCE [LARGE SCALE GENOMIC DNA]</scope>
    <source>
        <strain evidence="3 4">CGMCC 4.5593</strain>
    </source>
</reference>
<keyword evidence="1" id="KW-0472">Membrane</keyword>
<evidence type="ECO:0000313" key="4">
    <source>
        <dbReference type="Proteomes" id="UP000198362"/>
    </source>
</evidence>
<accession>A0A239PEI7</accession>
<evidence type="ECO:0000256" key="1">
    <source>
        <dbReference type="SAM" id="Phobius"/>
    </source>
</evidence>
<dbReference type="Proteomes" id="UP000198362">
    <property type="component" value="Unassembled WGS sequence"/>
</dbReference>
<evidence type="ECO:0000259" key="2">
    <source>
        <dbReference type="PROSITE" id="PS51352"/>
    </source>
</evidence>
<dbReference type="PROSITE" id="PS51352">
    <property type="entry name" value="THIOREDOXIN_2"/>
    <property type="match status" value="1"/>
</dbReference>
<sequence length="192" mass="19676">MFGGPPVPHRLTKELKLAYLSAAVALVGALCLFDLVLSLGVIRRLREQTHLINQLAASTTGTTAPVGATVEEFAATTTSGRVVSRASTEERTLVGFVSPSCAPCQELLPAFEGYARGFAGAVVSVVVGEPDEASEYARRLGQLGEVVVEPSGGPMATAFGVGGLPALCVVDARGRVVASSATVETLPTPVPA</sequence>
<gene>
    <name evidence="3" type="ORF">SAMN05421812_12330</name>
</gene>
<dbReference type="GO" id="GO:0016209">
    <property type="term" value="F:antioxidant activity"/>
    <property type="evidence" value="ECO:0007669"/>
    <property type="project" value="InterPro"/>
</dbReference>
<protein>
    <submittedName>
        <fullName evidence="3">Thiol-disulfide isomerase or thioredoxin</fullName>
    </submittedName>
</protein>
<dbReference type="Pfam" id="PF00578">
    <property type="entry name" value="AhpC-TSA"/>
    <property type="match status" value="1"/>
</dbReference>
<keyword evidence="1" id="KW-1133">Transmembrane helix</keyword>
<feature type="transmembrane region" description="Helical" evidence="1">
    <location>
        <begin position="20"/>
        <end position="42"/>
    </location>
</feature>
<proteinExistence type="predicted"/>
<keyword evidence="3" id="KW-0413">Isomerase</keyword>
<dbReference type="SUPFAM" id="SSF52833">
    <property type="entry name" value="Thioredoxin-like"/>
    <property type="match status" value="1"/>
</dbReference>
<name>A0A239PEI7_9ACTN</name>
<dbReference type="InterPro" id="IPR036249">
    <property type="entry name" value="Thioredoxin-like_sf"/>
</dbReference>
<organism evidence="3 4">
    <name type="scientific">Asanoa hainanensis</name>
    <dbReference type="NCBI Taxonomy" id="560556"/>
    <lineage>
        <taxon>Bacteria</taxon>
        <taxon>Bacillati</taxon>
        <taxon>Actinomycetota</taxon>
        <taxon>Actinomycetes</taxon>
        <taxon>Micromonosporales</taxon>
        <taxon>Micromonosporaceae</taxon>
        <taxon>Asanoa</taxon>
    </lineage>
</organism>
<keyword evidence="4" id="KW-1185">Reference proteome</keyword>
<dbReference type="GO" id="GO:0016491">
    <property type="term" value="F:oxidoreductase activity"/>
    <property type="evidence" value="ECO:0007669"/>
    <property type="project" value="InterPro"/>
</dbReference>
<dbReference type="GO" id="GO:0016853">
    <property type="term" value="F:isomerase activity"/>
    <property type="evidence" value="ECO:0007669"/>
    <property type="project" value="UniProtKB-KW"/>
</dbReference>
<feature type="domain" description="Thioredoxin" evidence="2">
    <location>
        <begin position="64"/>
        <end position="192"/>
    </location>
</feature>
<dbReference type="AlphaFoldDB" id="A0A239PEI7"/>
<dbReference type="InterPro" id="IPR013766">
    <property type="entry name" value="Thioredoxin_domain"/>
</dbReference>
<evidence type="ECO:0000313" key="3">
    <source>
        <dbReference type="EMBL" id="SNT65477.1"/>
    </source>
</evidence>
<keyword evidence="1" id="KW-0812">Transmembrane</keyword>